<dbReference type="InterPro" id="IPR020013">
    <property type="entry name" value="Flagellar_FlgE/F/G"/>
</dbReference>
<evidence type="ECO:0000256" key="5">
    <source>
        <dbReference type="RuleBase" id="RU362116"/>
    </source>
</evidence>
<dbReference type="AlphaFoldDB" id="F4QMK2"/>
<gene>
    <name evidence="10" type="ORF">ABI_28590</name>
</gene>
<dbReference type="PROSITE" id="PS00588">
    <property type="entry name" value="FLAGELLA_BB_ROD"/>
    <property type="match status" value="1"/>
</dbReference>
<dbReference type="NCBIfam" id="TIGR03506">
    <property type="entry name" value="FlgEFG_subfam"/>
    <property type="match status" value="1"/>
</dbReference>
<accession>F4QMK2</accession>
<evidence type="ECO:0000256" key="2">
    <source>
        <dbReference type="ARBA" id="ARBA00009677"/>
    </source>
</evidence>
<dbReference type="eggNOG" id="COG1749">
    <property type="taxonomic scope" value="Bacteria"/>
</dbReference>
<evidence type="ECO:0000259" key="7">
    <source>
        <dbReference type="Pfam" id="PF06429"/>
    </source>
</evidence>
<dbReference type="OrthoDB" id="8372879at2"/>
<feature type="domain" description="Flagellar basal-body/hook protein C-terminal" evidence="7">
    <location>
        <begin position="430"/>
        <end position="472"/>
    </location>
</feature>
<name>F4QMK2_9CAUL</name>
<dbReference type="Pfam" id="PF07559">
    <property type="entry name" value="FlgE_D2"/>
    <property type="match status" value="1"/>
</dbReference>
<dbReference type="SUPFAM" id="SSF117143">
    <property type="entry name" value="Flagellar hook protein flgE"/>
    <property type="match status" value="1"/>
</dbReference>
<dbReference type="InterPro" id="IPR053967">
    <property type="entry name" value="LlgE_F_G-like_D1"/>
</dbReference>
<dbReference type="RefSeq" id="WP_006273645.1">
    <property type="nucleotide sequence ID" value="NZ_GL883078.1"/>
</dbReference>
<dbReference type="PANTHER" id="PTHR30435">
    <property type="entry name" value="FLAGELLAR PROTEIN"/>
    <property type="match status" value="1"/>
</dbReference>
<dbReference type="InterPro" id="IPR037925">
    <property type="entry name" value="FlgE/F/G-like"/>
</dbReference>
<comment type="similarity">
    <text evidence="2 5">Belongs to the flagella basal body rod proteins family.</text>
</comment>
<dbReference type="Gene3D" id="2.60.98.20">
    <property type="entry name" value="Flagellar hook protein FlgE"/>
    <property type="match status" value="1"/>
</dbReference>
<dbReference type="Pfam" id="PF00460">
    <property type="entry name" value="Flg_bb_rod"/>
    <property type="match status" value="1"/>
</dbReference>
<dbReference type="GO" id="GO:0071978">
    <property type="term" value="P:bacterial-type flagellum-dependent swarming motility"/>
    <property type="evidence" value="ECO:0007669"/>
    <property type="project" value="TreeGrafter"/>
</dbReference>
<dbReference type="Pfam" id="PF22692">
    <property type="entry name" value="LlgE_F_G_D1"/>
    <property type="match status" value="1"/>
</dbReference>
<dbReference type="Pfam" id="PF06429">
    <property type="entry name" value="Flg_bbr_C"/>
    <property type="match status" value="1"/>
</dbReference>
<sequence>MTINRAMQSGVTALAANASALSTISNNIANANTTGYKRVTTNFTNLVSGTSGTATYASNGVTAAVQQNMTARGELNAASSGYSLGIDGQGFFVTSDTSDAINQGSTMLFTRDGSFNTDTSGYLRNAAGLYLQGWQADSSGTVNPSSTDITRLGPINVANIANRAESTTRVSFDANLDSSTDISDAAANGTYDATSATAAMSVYDAAAGIGTKPDSTVSMTVSDSLGQQHTVTMSLLKRGTDAANNTLWDYEVWSPDVTDTAGLAQLATGTLAFNPDGTLDLAASTTNDATGAPGAFTSDYTIGASNSTAAPRWNNSFGAAGQSLSMGLSGASPTSEITHLAGDSTTTRLTANGTEFGLLTKVEIDKDGIVTAIYNNGNTRTLAQVALATFINANGLTPISGNAFTVSSQSGGFTLREPGEGGAGNLAPAALEASTVDLAQEFTGLITTQRAYSAASKIITTSDEMLQELLALKR</sequence>
<feature type="domain" description="Flagellar basal body rod protein N-terminal" evidence="6">
    <location>
        <begin position="7"/>
        <end position="37"/>
    </location>
</feature>
<dbReference type="HOGENOM" id="CLU_013687_2_3_5"/>
<keyword evidence="11" id="KW-1185">Reference proteome</keyword>
<comment type="function">
    <text evidence="5">A flexible structure which links the flagellar filament to the drive apparatus in the basal body.</text>
</comment>
<reference evidence="11" key="1">
    <citation type="submission" date="2011-03" db="EMBL/GenBank/DDBJ databases">
        <title>Draft genome sequence of Brevundimonas diminuta.</title>
        <authorList>
            <person name="Brown P.J.B."/>
            <person name="Buechlein A."/>
            <person name="Hemmerich C."/>
            <person name="Brun Y.V."/>
        </authorList>
    </citation>
    <scope>NUCLEOTIDE SEQUENCE [LARGE SCALE GENOMIC DNA]</scope>
    <source>
        <strain evidence="11">C19</strain>
    </source>
</reference>
<dbReference type="InterPro" id="IPR001444">
    <property type="entry name" value="Flag_bb_rod_N"/>
</dbReference>
<keyword evidence="10" id="KW-0282">Flagellum</keyword>
<evidence type="ECO:0000256" key="4">
    <source>
        <dbReference type="ARBA" id="ARBA00023143"/>
    </source>
</evidence>
<dbReference type="Proteomes" id="UP000006512">
    <property type="component" value="Unassembled WGS sequence"/>
</dbReference>
<dbReference type="EMBL" id="GL883078">
    <property type="protein sequence ID" value="EGF91443.1"/>
    <property type="molecule type" value="Genomic_DNA"/>
</dbReference>
<comment type="subcellular location">
    <subcellularLocation>
        <location evidence="1 5">Bacterial flagellum basal body</location>
    </subcellularLocation>
</comment>
<keyword evidence="10" id="KW-0966">Cell projection</keyword>
<dbReference type="GO" id="GO:0005829">
    <property type="term" value="C:cytosol"/>
    <property type="evidence" value="ECO:0007669"/>
    <property type="project" value="TreeGrafter"/>
</dbReference>
<dbReference type="InterPro" id="IPR019776">
    <property type="entry name" value="Flagellar_basal_body_rod_CS"/>
</dbReference>
<evidence type="ECO:0000259" key="8">
    <source>
        <dbReference type="Pfam" id="PF07559"/>
    </source>
</evidence>
<keyword evidence="10" id="KW-0969">Cilium</keyword>
<protein>
    <recommendedName>
        <fullName evidence="3 5">Flagellar hook protein FlgE</fullName>
    </recommendedName>
</protein>
<dbReference type="InterPro" id="IPR011491">
    <property type="entry name" value="FlgE_D2"/>
</dbReference>
<dbReference type="InterPro" id="IPR010930">
    <property type="entry name" value="Flg_bb/hook_C_dom"/>
</dbReference>
<evidence type="ECO:0000256" key="3">
    <source>
        <dbReference type="ARBA" id="ARBA00019015"/>
    </source>
</evidence>
<proteinExistence type="inferred from homology"/>
<evidence type="ECO:0000256" key="1">
    <source>
        <dbReference type="ARBA" id="ARBA00004117"/>
    </source>
</evidence>
<evidence type="ECO:0000259" key="6">
    <source>
        <dbReference type="Pfam" id="PF00460"/>
    </source>
</evidence>
<dbReference type="STRING" id="715226.ABI_28590"/>
<feature type="domain" description="Flagellar hook protein FlgE D2" evidence="8">
    <location>
        <begin position="215"/>
        <end position="353"/>
    </location>
</feature>
<dbReference type="PANTHER" id="PTHR30435:SF1">
    <property type="entry name" value="FLAGELLAR HOOK PROTEIN FLGE"/>
    <property type="match status" value="1"/>
</dbReference>
<evidence type="ECO:0000313" key="11">
    <source>
        <dbReference type="Proteomes" id="UP000006512"/>
    </source>
</evidence>
<dbReference type="GO" id="GO:0009424">
    <property type="term" value="C:bacterial-type flagellum hook"/>
    <property type="evidence" value="ECO:0007669"/>
    <property type="project" value="TreeGrafter"/>
</dbReference>
<dbReference type="GO" id="GO:0009425">
    <property type="term" value="C:bacterial-type flagellum basal body"/>
    <property type="evidence" value="ECO:0007669"/>
    <property type="project" value="UniProtKB-SubCell"/>
</dbReference>
<organism evidence="10 11">
    <name type="scientific">Asticcacaulis biprosthecium C19</name>
    <dbReference type="NCBI Taxonomy" id="715226"/>
    <lineage>
        <taxon>Bacteria</taxon>
        <taxon>Pseudomonadati</taxon>
        <taxon>Pseudomonadota</taxon>
        <taxon>Alphaproteobacteria</taxon>
        <taxon>Caulobacterales</taxon>
        <taxon>Caulobacteraceae</taxon>
        <taxon>Asticcacaulis</taxon>
    </lineage>
</organism>
<keyword evidence="4 5" id="KW-0975">Bacterial flagellum</keyword>
<evidence type="ECO:0000313" key="10">
    <source>
        <dbReference type="EMBL" id="EGF91443.1"/>
    </source>
</evidence>
<evidence type="ECO:0000259" key="9">
    <source>
        <dbReference type="Pfam" id="PF22692"/>
    </source>
</evidence>
<dbReference type="InterPro" id="IPR037058">
    <property type="entry name" value="Falgellar_hook_FlgE_sf"/>
</dbReference>
<feature type="domain" description="Flagellar hook protein FlgE/F/G-like D1" evidence="9">
    <location>
        <begin position="86"/>
        <end position="154"/>
    </location>
</feature>